<feature type="compositionally biased region" description="Acidic residues" evidence="2">
    <location>
        <begin position="655"/>
        <end position="668"/>
    </location>
</feature>
<dbReference type="PhylomeDB" id="A0A0G4H3D0"/>
<feature type="compositionally biased region" description="Basic and acidic residues" evidence="2">
    <location>
        <begin position="498"/>
        <end position="515"/>
    </location>
</feature>
<feature type="region of interest" description="Disordered" evidence="2">
    <location>
        <begin position="633"/>
        <end position="668"/>
    </location>
</feature>
<name>A0A0G4H3D0_9ALVE</name>
<dbReference type="Pfam" id="PF00400">
    <property type="entry name" value="WD40"/>
    <property type="match status" value="4"/>
</dbReference>
<feature type="repeat" description="WD" evidence="1">
    <location>
        <begin position="287"/>
        <end position="322"/>
    </location>
</feature>
<organism evidence="3">
    <name type="scientific">Chromera velia CCMP2878</name>
    <dbReference type="NCBI Taxonomy" id="1169474"/>
    <lineage>
        <taxon>Eukaryota</taxon>
        <taxon>Sar</taxon>
        <taxon>Alveolata</taxon>
        <taxon>Colpodellida</taxon>
        <taxon>Chromeraceae</taxon>
        <taxon>Chromera</taxon>
    </lineage>
</organism>
<feature type="region of interest" description="Disordered" evidence="2">
    <location>
        <begin position="425"/>
        <end position="446"/>
    </location>
</feature>
<dbReference type="PANTHER" id="PTHR19847">
    <property type="entry name" value="DDB1- AND CUL4-ASSOCIATED FACTOR 11"/>
    <property type="match status" value="1"/>
</dbReference>
<gene>
    <name evidence="3" type="ORF">Cvel_5626</name>
</gene>
<feature type="compositionally biased region" description="Basic and acidic residues" evidence="2">
    <location>
        <begin position="577"/>
        <end position="600"/>
    </location>
</feature>
<feature type="compositionally biased region" description="Polar residues" evidence="2">
    <location>
        <begin position="426"/>
        <end position="436"/>
    </location>
</feature>
<feature type="region of interest" description="Disordered" evidence="2">
    <location>
        <begin position="577"/>
        <end position="603"/>
    </location>
</feature>
<dbReference type="SUPFAM" id="SSF50978">
    <property type="entry name" value="WD40 repeat-like"/>
    <property type="match status" value="1"/>
</dbReference>
<evidence type="ECO:0000256" key="2">
    <source>
        <dbReference type="SAM" id="MobiDB-lite"/>
    </source>
</evidence>
<keyword evidence="1" id="KW-0853">WD repeat</keyword>
<sequence length="668" mass="74691">MDAAEEGRSLSQTAPLYTDTPLSLNTERTKEELLDRFAGDSNLPSKPSSSLDFLFKRRMMGIRGETHEATKRRRREYAQLEVPNSRIAHPAIRLSHRIYGGQFSSDGNLYCCYCQDGSVRLFDTSDICEWKFVRTERAQQLHWTITDCSLSPDGQSVAYTSIGPYVWLHPTRADDHRPQRTFFISESIHPALWSVRFSADGTKFVLGASDGYCFVHDIETDKTLYAFRGHMRDVNSVELLTGSQGQYDQNVFLTGADDCTICVWDMRTISATQRVRSNAAEKPSGALLGHSDGVTCVRAKGDDGRFVCSNGKDQTLRLWDVRAMWAAGHVPARARQPRHHSFDYRWETYPGDPVQEAREGKSKFAHGGRIDCSLRTFTGHHVLKTLIRCNFSPAESTGGRFLYTGSADGAVWVWDSLSGEVVSRSFHGNPTRSSHSARGRAMVGRGGGQCPVRDVAWHPQLPVLASTGWDSKVLLWSCERKLGLSLNGEGQGISKRKNKEEEKDEIEGPRGREETSSSSSSLHHSSTTVTTQSSAELSSEDTEGLPRLLPGGITGILRRSARISGSNFLLRTLGEEGDGKVTEKKTRKKEQEKAPEDQRPLENSITMQVVQRKRASGIMLNREPAEEDLYFYDSQGRENGRQGPFRLHGPPLSSSEEEWEEEEEEDSD</sequence>
<protein>
    <submittedName>
        <fullName evidence="3">Uncharacterized protein</fullName>
    </submittedName>
</protein>
<feature type="region of interest" description="Disordered" evidence="2">
    <location>
        <begin position="1"/>
        <end position="22"/>
    </location>
</feature>
<dbReference type="PANTHER" id="PTHR19847:SF7">
    <property type="entry name" value="DDB1- AND CUL4-ASSOCIATED FACTOR 11"/>
    <property type="match status" value="1"/>
</dbReference>
<evidence type="ECO:0000313" key="3">
    <source>
        <dbReference type="EMBL" id="CEM38117.1"/>
    </source>
</evidence>
<feature type="region of interest" description="Disordered" evidence="2">
    <location>
        <begin position="487"/>
        <end position="550"/>
    </location>
</feature>
<dbReference type="InterPro" id="IPR036322">
    <property type="entry name" value="WD40_repeat_dom_sf"/>
</dbReference>
<evidence type="ECO:0000256" key="1">
    <source>
        <dbReference type="PROSITE-ProRule" id="PRU00221"/>
    </source>
</evidence>
<dbReference type="EMBL" id="CDMZ01001831">
    <property type="protein sequence ID" value="CEM38117.1"/>
    <property type="molecule type" value="Genomic_DNA"/>
</dbReference>
<dbReference type="InterPro" id="IPR051859">
    <property type="entry name" value="DCAF"/>
</dbReference>
<feature type="repeat" description="WD" evidence="1">
    <location>
        <begin position="399"/>
        <end position="424"/>
    </location>
</feature>
<feature type="repeat" description="WD" evidence="1">
    <location>
        <begin position="227"/>
        <end position="274"/>
    </location>
</feature>
<dbReference type="GO" id="GO:0080008">
    <property type="term" value="C:Cul4-RING E3 ubiquitin ligase complex"/>
    <property type="evidence" value="ECO:0007669"/>
    <property type="project" value="TreeGrafter"/>
</dbReference>
<feature type="compositionally biased region" description="Polar residues" evidence="2">
    <location>
        <begin position="9"/>
        <end position="22"/>
    </location>
</feature>
<dbReference type="VEuPathDB" id="CryptoDB:Cvel_5626"/>
<reference evidence="3" key="1">
    <citation type="submission" date="2014-11" db="EMBL/GenBank/DDBJ databases">
        <authorList>
            <person name="Otto D Thomas"/>
            <person name="Naeem Raeece"/>
        </authorList>
    </citation>
    <scope>NUCLEOTIDE SEQUENCE</scope>
</reference>
<accession>A0A0G4H3D0</accession>
<proteinExistence type="predicted"/>
<dbReference type="InterPro" id="IPR015943">
    <property type="entry name" value="WD40/YVTN_repeat-like_dom_sf"/>
</dbReference>
<dbReference type="PROSITE" id="PS50082">
    <property type="entry name" value="WD_REPEATS_2"/>
    <property type="match status" value="3"/>
</dbReference>
<dbReference type="GO" id="GO:0043161">
    <property type="term" value="P:proteasome-mediated ubiquitin-dependent protein catabolic process"/>
    <property type="evidence" value="ECO:0007669"/>
    <property type="project" value="TreeGrafter"/>
</dbReference>
<dbReference type="AlphaFoldDB" id="A0A0G4H3D0"/>
<dbReference type="PROSITE" id="PS50294">
    <property type="entry name" value="WD_REPEATS_REGION"/>
    <property type="match status" value="1"/>
</dbReference>
<dbReference type="InterPro" id="IPR001680">
    <property type="entry name" value="WD40_rpt"/>
</dbReference>
<feature type="compositionally biased region" description="Low complexity" evidence="2">
    <location>
        <begin position="516"/>
        <end position="534"/>
    </location>
</feature>
<dbReference type="Gene3D" id="2.130.10.10">
    <property type="entry name" value="YVTN repeat-like/Quinoprotein amine dehydrogenase"/>
    <property type="match status" value="3"/>
</dbReference>
<dbReference type="SMART" id="SM00320">
    <property type="entry name" value="WD40"/>
    <property type="match status" value="6"/>
</dbReference>